<sequence length="77" mass="9448">MRIVKTDSKLPYYIQIEASFEEYEKLAGWVKENIPTIDRFTPEWNPKKWDNTQKLRFRFRHEEHAMAFKLILSWEAT</sequence>
<evidence type="ECO:0000313" key="1">
    <source>
        <dbReference type="EMBL" id="KKN00257.1"/>
    </source>
</evidence>
<organism evidence="1">
    <name type="scientific">marine sediment metagenome</name>
    <dbReference type="NCBI Taxonomy" id="412755"/>
    <lineage>
        <taxon>unclassified sequences</taxon>
        <taxon>metagenomes</taxon>
        <taxon>ecological metagenomes</taxon>
    </lineage>
</organism>
<name>A0A0F9MLN2_9ZZZZ</name>
<gene>
    <name evidence="1" type="ORF">LCGC14_1139480</name>
</gene>
<accession>A0A0F9MLN2</accession>
<dbReference type="EMBL" id="LAZR01005396">
    <property type="protein sequence ID" value="KKN00257.1"/>
    <property type="molecule type" value="Genomic_DNA"/>
</dbReference>
<protein>
    <submittedName>
        <fullName evidence="1">Uncharacterized protein</fullName>
    </submittedName>
</protein>
<comment type="caution">
    <text evidence="1">The sequence shown here is derived from an EMBL/GenBank/DDBJ whole genome shotgun (WGS) entry which is preliminary data.</text>
</comment>
<dbReference type="AlphaFoldDB" id="A0A0F9MLN2"/>
<reference evidence="1" key="1">
    <citation type="journal article" date="2015" name="Nature">
        <title>Complex archaea that bridge the gap between prokaryotes and eukaryotes.</title>
        <authorList>
            <person name="Spang A."/>
            <person name="Saw J.H."/>
            <person name="Jorgensen S.L."/>
            <person name="Zaremba-Niedzwiedzka K."/>
            <person name="Martijn J."/>
            <person name="Lind A.E."/>
            <person name="van Eijk R."/>
            <person name="Schleper C."/>
            <person name="Guy L."/>
            <person name="Ettema T.J."/>
        </authorList>
    </citation>
    <scope>NUCLEOTIDE SEQUENCE</scope>
</reference>
<proteinExistence type="predicted"/>